<reference evidence="9 10" key="1">
    <citation type="journal article" date="2023" name="BMC Biol.">
        <title>The compact genome of the sponge Oopsacas minuta (Hexactinellida) is lacking key metazoan core genes.</title>
        <authorList>
            <person name="Santini S."/>
            <person name="Schenkelaars Q."/>
            <person name="Jourda C."/>
            <person name="Duchesne M."/>
            <person name="Belahbib H."/>
            <person name="Rocher C."/>
            <person name="Selva M."/>
            <person name="Riesgo A."/>
            <person name="Vervoort M."/>
            <person name="Leys S.P."/>
            <person name="Kodjabachian L."/>
            <person name="Le Bivic A."/>
            <person name="Borchiellini C."/>
            <person name="Claverie J.M."/>
            <person name="Renard E."/>
        </authorList>
    </citation>
    <scope>NUCLEOTIDE SEQUENCE [LARGE SCALE GENOMIC DNA]</scope>
    <source>
        <strain evidence="9">SPO-2</strain>
    </source>
</reference>
<keyword evidence="6 7" id="KW-0539">Nucleus</keyword>
<comment type="function">
    <text evidence="7">Plays a role in the recruitment of the exosome to pre-rRNA to mediate the 3'-5' end processing of the 5.8S rRNA.</text>
</comment>
<keyword evidence="4 7" id="KW-0698">rRNA processing</keyword>
<evidence type="ECO:0000256" key="6">
    <source>
        <dbReference type="ARBA" id="ARBA00023242"/>
    </source>
</evidence>
<keyword evidence="10" id="KW-1185">Reference proteome</keyword>
<dbReference type="InterPro" id="IPR011082">
    <property type="entry name" value="Exosome-assoc_fac/DNA_repair"/>
</dbReference>
<gene>
    <name evidence="9" type="ORF">LOD99_16255</name>
</gene>
<dbReference type="Proteomes" id="UP001165289">
    <property type="component" value="Unassembled WGS sequence"/>
</dbReference>
<dbReference type="PANTHER" id="PTHR15341:SF3">
    <property type="entry name" value="NUCLEAR NUCLEIC ACID-BINDING PROTEIN C1D"/>
    <property type="match status" value="1"/>
</dbReference>
<dbReference type="GO" id="GO:0000460">
    <property type="term" value="P:maturation of 5.8S rRNA"/>
    <property type="evidence" value="ECO:0007669"/>
    <property type="project" value="TreeGrafter"/>
</dbReference>
<comment type="similarity">
    <text evidence="2 7">Belongs to the C1D family.</text>
</comment>
<keyword evidence="7" id="KW-0963">Cytoplasm</keyword>
<dbReference type="GO" id="GO:0005730">
    <property type="term" value="C:nucleolus"/>
    <property type="evidence" value="ECO:0007669"/>
    <property type="project" value="UniProtKB-SubCell"/>
</dbReference>
<dbReference type="GO" id="GO:0000178">
    <property type="term" value="C:exosome (RNase complex)"/>
    <property type="evidence" value="ECO:0007669"/>
    <property type="project" value="TreeGrafter"/>
</dbReference>
<organism evidence="9 10">
    <name type="scientific">Oopsacas minuta</name>
    <dbReference type="NCBI Taxonomy" id="111878"/>
    <lineage>
        <taxon>Eukaryota</taxon>
        <taxon>Metazoa</taxon>
        <taxon>Porifera</taxon>
        <taxon>Hexactinellida</taxon>
        <taxon>Hexasterophora</taxon>
        <taxon>Lyssacinosida</taxon>
        <taxon>Leucopsacidae</taxon>
        <taxon>Oopsacas</taxon>
    </lineage>
</organism>
<keyword evidence="5 7" id="KW-0694">RNA-binding</keyword>
<sequence length="145" mass="16552">MSKQTDKLSGKRNRSNSETGDESLPPEIEDSCEKFFRQLVALEKVLQPLFSTDITQLEQSLTSEQQTALKLLQLYGINSLFFSYVTLSGEDPEGHEIQHELARIEKYINQVKEIGDRSKRPKIDKPAVKRFVKAGIGKVKKTKRK</sequence>
<dbReference type="InterPro" id="IPR007146">
    <property type="entry name" value="Sas10/Utp3/C1D"/>
</dbReference>
<comment type="subcellular location">
    <subcellularLocation>
        <location evidence="7">Cytoplasm</location>
    </subcellularLocation>
    <subcellularLocation>
        <location evidence="7">Nucleus</location>
        <location evidence="7">Nucleolus</location>
    </subcellularLocation>
    <subcellularLocation>
        <location evidence="1 7">Nucleus</location>
    </subcellularLocation>
</comment>
<dbReference type="GO" id="GO:0003723">
    <property type="term" value="F:RNA binding"/>
    <property type="evidence" value="ECO:0007669"/>
    <property type="project" value="UniProtKB-UniRule"/>
</dbReference>
<evidence type="ECO:0000256" key="4">
    <source>
        <dbReference type="ARBA" id="ARBA00022552"/>
    </source>
</evidence>
<evidence type="ECO:0000256" key="2">
    <source>
        <dbReference type="ARBA" id="ARBA00009154"/>
    </source>
</evidence>
<evidence type="ECO:0000313" key="9">
    <source>
        <dbReference type="EMBL" id="KAI6656953.1"/>
    </source>
</evidence>
<accession>A0AAV7K6Y1</accession>
<evidence type="ECO:0000256" key="8">
    <source>
        <dbReference type="SAM" id="MobiDB-lite"/>
    </source>
</evidence>
<dbReference type="PANTHER" id="PTHR15341">
    <property type="entry name" value="SUN-COR STEROID HORMONE RECEPTOR CO-REPRESSOR"/>
    <property type="match status" value="1"/>
</dbReference>
<comment type="caution">
    <text evidence="9">The sequence shown here is derived from an EMBL/GenBank/DDBJ whole genome shotgun (WGS) entry which is preliminary data.</text>
</comment>
<dbReference type="GO" id="GO:0010468">
    <property type="term" value="P:regulation of gene expression"/>
    <property type="evidence" value="ECO:0007669"/>
    <property type="project" value="TreeGrafter"/>
</dbReference>
<evidence type="ECO:0000256" key="1">
    <source>
        <dbReference type="ARBA" id="ARBA00004123"/>
    </source>
</evidence>
<name>A0AAV7K6Y1_9METZ</name>
<proteinExistence type="inferred from homology"/>
<dbReference type="Pfam" id="PF04000">
    <property type="entry name" value="Sas10_Utp3"/>
    <property type="match status" value="1"/>
</dbReference>
<dbReference type="GO" id="GO:0003677">
    <property type="term" value="F:DNA binding"/>
    <property type="evidence" value="ECO:0007669"/>
    <property type="project" value="UniProtKB-KW"/>
</dbReference>
<feature type="region of interest" description="Disordered" evidence="8">
    <location>
        <begin position="1"/>
        <end position="27"/>
    </location>
</feature>
<evidence type="ECO:0000256" key="3">
    <source>
        <dbReference type="ARBA" id="ARBA00015212"/>
    </source>
</evidence>
<dbReference type="EMBL" id="JAKMXF010000133">
    <property type="protein sequence ID" value="KAI6656953.1"/>
    <property type="molecule type" value="Genomic_DNA"/>
</dbReference>
<protein>
    <recommendedName>
        <fullName evidence="3 7">Nuclear nucleic acid-binding protein C1D</fullName>
    </recommendedName>
</protein>
<comment type="subunit">
    <text evidence="7">Monomer and homodimer.</text>
</comment>
<evidence type="ECO:0000313" key="10">
    <source>
        <dbReference type="Proteomes" id="UP001165289"/>
    </source>
</evidence>
<dbReference type="GO" id="GO:0005737">
    <property type="term" value="C:cytoplasm"/>
    <property type="evidence" value="ECO:0007669"/>
    <property type="project" value="UniProtKB-SubCell"/>
</dbReference>
<evidence type="ECO:0000256" key="5">
    <source>
        <dbReference type="ARBA" id="ARBA00022884"/>
    </source>
</evidence>
<dbReference type="AlphaFoldDB" id="A0AAV7K6Y1"/>
<evidence type="ECO:0000256" key="7">
    <source>
        <dbReference type="RuleBase" id="RU368003"/>
    </source>
</evidence>
<keyword evidence="7" id="KW-0238">DNA-binding</keyword>